<dbReference type="Gene3D" id="3.10.180.10">
    <property type="entry name" value="2,3-Dihydroxybiphenyl 1,2-Dioxygenase, domain 1"/>
    <property type="match status" value="1"/>
</dbReference>
<dbReference type="KEGG" id="cfem:HCR03_02610"/>
<protein>
    <submittedName>
        <fullName evidence="3">VOC family protein</fullName>
    </submittedName>
</protein>
<dbReference type="InterPro" id="IPR029068">
    <property type="entry name" value="Glyas_Bleomycin-R_OHBP_Dase"/>
</dbReference>
<accession>A0A7G8TC77</accession>
<feature type="domain" description="VOC" evidence="1">
    <location>
        <begin position="12"/>
        <end position="121"/>
    </location>
</feature>
<dbReference type="EMBL" id="CP060286">
    <property type="protein sequence ID" value="QNK41218.1"/>
    <property type="molecule type" value="Genomic_DNA"/>
</dbReference>
<evidence type="ECO:0000313" key="3">
    <source>
        <dbReference type="EMBL" id="QNK41218.1"/>
    </source>
</evidence>
<dbReference type="SUPFAM" id="SSF54593">
    <property type="entry name" value="Glyoxalase/Bleomycin resistance protein/Dihydroxybiphenyl dioxygenase"/>
    <property type="match status" value="1"/>
</dbReference>
<dbReference type="Proteomes" id="UP000515909">
    <property type="component" value="Chromosome"/>
</dbReference>
<proteinExistence type="predicted"/>
<dbReference type="Proteomes" id="UP000469440">
    <property type="component" value="Unassembled WGS sequence"/>
</dbReference>
<evidence type="ECO:0000313" key="5">
    <source>
        <dbReference type="Proteomes" id="UP000515909"/>
    </source>
</evidence>
<reference evidence="3 5" key="2">
    <citation type="submission" date="2020-08" db="EMBL/GenBank/DDBJ databases">
        <title>The isolate Caproiciproducens sp. 7D4C2 produces n-caproate at mildly acidic conditions from hexoses: genome and rBOX comparison with related strains and chain-elongating bacteria.</title>
        <authorList>
            <person name="Esquivel-Elizondo S."/>
            <person name="Bagci C."/>
            <person name="Temovska M."/>
            <person name="Jeon B.S."/>
            <person name="Bessarab I."/>
            <person name="Williams R.B.H."/>
            <person name="Huson D.H."/>
            <person name="Angenent L.T."/>
        </authorList>
    </citation>
    <scope>NUCLEOTIDE SEQUENCE [LARGE SCALE GENOMIC DNA]</scope>
    <source>
        <strain evidence="3 5">7D4C2</strain>
    </source>
</reference>
<reference evidence="2 4" key="1">
    <citation type="submission" date="2019-09" db="EMBL/GenBank/DDBJ databases">
        <title>Genome sequence of Clostridium sp. EA1.</title>
        <authorList>
            <person name="Poehlein A."/>
            <person name="Bengelsdorf F.R."/>
            <person name="Daniel R."/>
        </authorList>
    </citation>
    <scope>NUCLEOTIDE SEQUENCE [LARGE SCALE GENOMIC DNA]</scope>
    <source>
        <strain evidence="2 4">EA1</strain>
    </source>
</reference>
<dbReference type="PROSITE" id="PS51819">
    <property type="entry name" value="VOC"/>
    <property type="match status" value="1"/>
</dbReference>
<evidence type="ECO:0000259" key="1">
    <source>
        <dbReference type="PROSITE" id="PS51819"/>
    </source>
</evidence>
<gene>
    <name evidence="2" type="ORF">CAFE_27040</name>
    <name evidence="3" type="ORF">HCR03_02610</name>
</gene>
<dbReference type="InterPro" id="IPR037523">
    <property type="entry name" value="VOC_core"/>
</dbReference>
<dbReference type="EMBL" id="VWXL01000077">
    <property type="protein sequence ID" value="MVB11975.1"/>
    <property type="molecule type" value="Genomic_DNA"/>
</dbReference>
<dbReference type="AlphaFoldDB" id="A0A6N8I258"/>
<evidence type="ECO:0000313" key="2">
    <source>
        <dbReference type="EMBL" id="MVB11975.1"/>
    </source>
</evidence>
<keyword evidence="4" id="KW-1185">Reference proteome</keyword>
<name>A0A6N8I258_9FIRM</name>
<evidence type="ECO:0000313" key="4">
    <source>
        <dbReference type="Proteomes" id="UP000469440"/>
    </source>
</evidence>
<dbReference type="RefSeq" id="WP_066650415.1">
    <property type="nucleotide sequence ID" value="NZ_CP060286.1"/>
</dbReference>
<sequence>MDRTDGKDFGFEVAHIGINQDNEEEAKKTAQLLCNLFGFESRNTPGSIFANEQFEIMKTKFLGRYGHIAIRTTDINRAKEYLESKGIAFNEESASRNEKGNLGAIYFQNEIAGFAFHLLQKK</sequence>
<accession>A0A6N8I258</accession>
<dbReference type="OrthoDB" id="9802667at2"/>
<organism evidence="2 4">
    <name type="scientific">Caproicibacter fermentans</name>
    <dbReference type="NCBI Taxonomy" id="2576756"/>
    <lineage>
        <taxon>Bacteria</taxon>
        <taxon>Bacillati</taxon>
        <taxon>Bacillota</taxon>
        <taxon>Clostridia</taxon>
        <taxon>Eubacteriales</taxon>
        <taxon>Acutalibacteraceae</taxon>
        <taxon>Caproicibacter</taxon>
    </lineage>
</organism>